<reference evidence="3" key="1">
    <citation type="submission" date="2019-12" db="EMBL/GenBank/DDBJ databases">
        <title>Genome sequencing and annotation of Brassica cretica.</title>
        <authorList>
            <person name="Studholme D.J."/>
            <person name="Sarris P.F."/>
        </authorList>
    </citation>
    <scope>NUCLEOTIDE SEQUENCE</scope>
    <source>
        <strain evidence="2">PFS-001/15</strain>
        <strain evidence="3">PFS-102/07</strain>
        <tissue evidence="3">Leaf</tissue>
    </source>
</reference>
<dbReference type="EMBL" id="QGKW02001660">
    <property type="protein sequence ID" value="KAF2578067.1"/>
    <property type="molecule type" value="Genomic_DNA"/>
</dbReference>
<name>A0A8S9M835_BRACR</name>
<organism evidence="3">
    <name type="scientific">Brassica cretica</name>
    <name type="common">Mustard</name>
    <dbReference type="NCBI Taxonomy" id="69181"/>
    <lineage>
        <taxon>Eukaryota</taxon>
        <taxon>Viridiplantae</taxon>
        <taxon>Streptophyta</taxon>
        <taxon>Embryophyta</taxon>
        <taxon>Tracheophyta</taxon>
        <taxon>Spermatophyta</taxon>
        <taxon>Magnoliopsida</taxon>
        <taxon>eudicotyledons</taxon>
        <taxon>Gunneridae</taxon>
        <taxon>Pentapetalae</taxon>
        <taxon>rosids</taxon>
        <taxon>malvids</taxon>
        <taxon>Brassicales</taxon>
        <taxon>Brassicaceae</taxon>
        <taxon>Brassiceae</taxon>
        <taxon>Brassica</taxon>
    </lineage>
</organism>
<dbReference type="Proteomes" id="UP000712281">
    <property type="component" value="Unassembled WGS sequence"/>
</dbReference>
<sequence>MSPLFLLRCGLLSLSLPVLLMVLCPKASLVHGLCSRKDISIVVLLGFWSLSAVVGVGDVSEVGFSRL</sequence>
<comment type="caution">
    <text evidence="3">The sequence shown here is derived from an EMBL/GenBank/DDBJ whole genome shotgun (WGS) entry which is preliminary data.</text>
</comment>
<proteinExistence type="predicted"/>
<gene>
    <name evidence="2" type="ORF">F2Q68_00006411</name>
    <name evidence="3" type="ORF">F2Q70_00013380</name>
</gene>
<protein>
    <submittedName>
        <fullName evidence="3">Uncharacterized protein</fullName>
    </submittedName>
</protein>
<dbReference type="EMBL" id="QGKY02000089">
    <property type="protein sequence ID" value="KAF2614198.1"/>
    <property type="molecule type" value="Genomic_DNA"/>
</dbReference>
<evidence type="ECO:0000313" key="3">
    <source>
        <dbReference type="EMBL" id="KAF2614198.1"/>
    </source>
</evidence>
<evidence type="ECO:0000313" key="2">
    <source>
        <dbReference type="EMBL" id="KAF2578067.1"/>
    </source>
</evidence>
<keyword evidence="1" id="KW-0812">Transmembrane</keyword>
<keyword evidence="1" id="KW-1133">Transmembrane helix</keyword>
<evidence type="ECO:0000256" key="1">
    <source>
        <dbReference type="SAM" id="Phobius"/>
    </source>
</evidence>
<accession>A0A8S9M835</accession>
<feature type="transmembrane region" description="Helical" evidence="1">
    <location>
        <begin position="42"/>
        <end position="64"/>
    </location>
</feature>
<dbReference type="AlphaFoldDB" id="A0A8S9M835"/>
<keyword evidence="1" id="KW-0472">Membrane</keyword>